<dbReference type="Gene3D" id="1.20.1290.10">
    <property type="entry name" value="AhpD-like"/>
    <property type="match status" value="1"/>
</dbReference>
<dbReference type="SUPFAM" id="SSF69118">
    <property type="entry name" value="AhpD-like"/>
    <property type="match status" value="1"/>
</dbReference>
<comment type="caution">
    <text evidence="1">The sequence shown here is derived from an EMBL/GenBank/DDBJ whole genome shotgun (WGS) entry which is preliminary data.</text>
</comment>
<dbReference type="PANTHER" id="PTHR34846:SF11">
    <property type="entry name" value="4-CARBOXYMUCONOLACTONE DECARBOXYLASE FAMILY PROTEIN (AFU_ORTHOLOGUE AFUA_6G11590)"/>
    <property type="match status" value="1"/>
</dbReference>
<dbReference type="InterPro" id="IPR029032">
    <property type="entry name" value="AhpD-like"/>
</dbReference>
<sequence>MSSPVEVAMDAETQRLPALRPEQLDAEQRAVYDALTTGARGRNAGGIEIAADGSLAGPFNAMLHAPQVGGVLQQVGAALRYSGVLPGRARELAVLLVAAHHRSAYEWYAHAVIADRLGIEAELVDAIRTGAEPRPVDSVERAVVAATRELLDTGDLTDASWAAVRAVLDEAAVVELVTLVGYYGLLALQLRVFRVSPPPAARARK</sequence>
<dbReference type="Proteomes" id="UP000820669">
    <property type="component" value="Unassembled WGS sequence"/>
</dbReference>
<dbReference type="RefSeq" id="WP_169382523.1">
    <property type="nucleotide sequence ID" value="NZ_JAAXLA010000031.1"/>
</dbReference>
<dbReference type="PANTHER" id="PTHR34846">
    <property type="entry name" value="4-CARBOXYMUCONOLACTONE DECARBOXYLASE FAMILY PROTEIN (AFU_ORTHOLOGUE AFUA_6G11590)"/>
    <property type="match status" value="1"/>
</dbReference>
<evidence type="ECO:0000313" key="1">
    <source>
        <dbReference type="EMBL" id="NMH99076.1"/>
    </source>
</evidence>
<evidence type="ECO:0000313" key="2">
    <source>
        <dbReference type="Proteomes" id="UP000820669"/>
    </source>
</evidence>
<reference evidence="1 2" key="1">
    <citation type="submission" date="2020-04" db="EMBL/GenBank/DDBJ databases">
        <authorList>
            <person name="Klaysubun C."/>
            <person name="Duangmal K."/>
            <person name="Lipun K."/>
        </authorList>
    </citation>
    <scope>NUCLEOTIDE SEQUENCE [LARGE SCALE GENOMIC DNA]</scope>
    <source>
        <strain evidence="1 2">K10HN5</strain>
    </source>
</reference>
<dbReference type="EMBL" id="JAAXLA010000031">
    <property type="protein sequence ID" value="NMH99076.1"/>
    <property type="molecule type" value="Genomic_DNA"/>
</dbReference>
<organism evidence="1 2">
    <name type="scientific">Pseudonocardia acidicola</name>
    <dbReference type="NCBI Taxonomy" id="2724939"/>
    <lineage>
        <taxon>Bacteria</taxon>
        <taxon>Bacillati</taxon>
        <taxon>Actinomycetota</taxon>
        <taxon>Actinomycetes</taxon>
        <taxon>Pseudonocardiales</taxon>
        <taxon>Pseudonocardiaceae</taxon>
        <taxon>Pseudonocardia</taxon>
    </lineage>
</organism>
<proteinExistence type="predicted"/>
<gene>
    <name evidence="1" type="ORF">HF526_17425</name>
</gene>
<accession>A0ABX1SFC2</accession>
<name>A0ABX1SFC2_9PSEU</name>
<protein>
    <submittedName>
        <fullName evidence="1">Carboxymuconolactone decarboxylase family protein</fullName>
    </submittedName>
</protein>
<keyword evidence="2" id="KW-1185">Reference proteome</keyword>